<dbReference type="Gene3D" id="3.30.420.40">
    <property type="match status" value="2"/>
</dbReference>
<dbReference type="VEuPathDB" id="VectorBase:HLOH_059882"/>
<protein>
    <recommendedName>
        <fullName evidence="11">Actin-related protein 2</fullName>
    </recommendedName>
</protein>
<dbReference type="PROSITE" id="PS01132">
    <property type="entry name" value="ACTINS_ACT_LIKE"/>
    <property type="match status" value="1"/>
</dbReference>
<dbReference type="PANTHER" id="PTHR11937">
    <property type="entry name" value="ACTIN"/>
    <property type="match status" value="1"/>
</dbReference>
<dbReference type="SMART" id="SM00268">
    <property type="entry name" value="ACTIN"/>
    <property type="match status" value="1"/>
</dbReference>
<dbReference type="SUPFAM" id="SSF53067">
    <property type="entry name" value="Actin-like ATPase domain"/>
    <property type="match status" value="2"/>
</dbReference>
<keyword evidence="5" id="KW-0067">ATP-binding</keyword>
<dbReference type="PRINTS" id="PR00190">
    <property type="entry name" value="ACTIN"/>
</dbReference>
<reference evidence="9 10" key="1">
    <citation type="journal article" date="2020" name="Cell">
        <title>Large-Scale Comparative Analyses of Tick Genomes Elucidate Their Genetic Diversity and Vector Capacities.</title>
        <authorList>
            <consortium name="Tick Genome and Microbiome Consortium (TIGMIC)"/>
            <person name="Jia N."/>
            <person name="Wang J."/>
            <person name="Shi W."/>
            <person name="Du L."/>
            <person name="Sun Y."/>
            <person name="Zhan W."/>
            <person name="Jiang J.F."/>
            <person name="Wang Q."/>
            <person name="Zhang B."/>
            <person name="Ji P."/>
            <person name="Bell-Sakyi L."/>
            <person name="Cui X.M."/>
            <person name="Yuan T.T."/>
            <person name="Jiang B.G."/>
            <person name="Yang W.F."/>
            <person name="Lam T.T."/>
            <person name="Chang Q.C."/>
            <person name="Ding S.J."/>
            <person name="Wang X.J."/>
            <person name="Zhu J.G."/>
            <person name="Ruan X.D."/>
            <person name="Zhao L."/>
            <person name="Wei J.T."/>
            <person name="Ye R.Z."/>
            <person name="Que T.C."/>
            <person name="Du C.H."/>
            <person name="Zhou Y.H."/>
            <person name="Cheng J.X."/>
            <person name="Dai P.F."/>
            <person name="Guo W.B."/>
            <person name="Han X.H."/>
            <person name="Huang E.J."/>
            <person name="Li L.F."/>
            <person name="Wei W."/>
            <person name="Gao Y.C."/>
            <person name="Liu J.Z."/>
            <person name="Shao H.Z."/>
            <person name="Wang X."/>
            <person name="Wang C.C."/>
            <person name="Yang T.C."/>
            <person name="Huo Q.B."/>
            <person name="Li W."/>
            <person name="Chen H.Y."/>
            <person name="Chen S.E."/>
            <person name="Zhou L.G."/>
            <person name="Ni X.B."/>
            <person name="Tian J.H."/>
            <person name="Sheng Y."/>
            <person name="Liu T."/>
            <person name="Pan Y.S."/>
            <person name="Xia L.Y."/>
            <person name="Li J."/>
            <person name="Zhao F."/>
            <person name="Cao W.C."/>
        </authorList>
    </citation>
    <scope>NUCLEOTIDE SEQUENCE [LARGE SCALE GENOMIC DNA]</scope>
    <source>
        <strain evidence="9">HaeL-2018</strain>
    </source>
</reference>
<comment type="subcellular location">
    <subcellularLocation>
        <location evidence="1">Cytoplasm</location>
        <location evidence="1">Cytoskeleton</location>
    </subcellularLocation>
</comment>
<dbReference type="GO" id="GO:0003779">
    <property type="term" value="F:actin binding"/>
    <property type="evidence" value="ECO:0007669"/>
    <property type="project" value="UniProtKB-KW"/>
</dbReference>
<dbReference type="InterPro" id="IPR004000">
    <property type="entry name" value="Actin"/>
</dbReference>
<dbReference type="Gene3D" id="3.90.640.10">
    <property type="entry name" value="Actin, Chain A, domain 4"/>
    <property type="match status" value="1"/>
</dbReference>
<evidence type="ECO:0000313" key="9">
    <source>
        <dbReference type="EMBL" id="KAH9375015.1"/>
    </source>
</evidence>
<organism evidence="9 10">
    <name type="scientific">Haemaphysalis longicornis</name>
    <name type="common">Bush tick</name>
    <dbReference type="NCBI Taxonomy" id="44386"/>
    <lineage>
        <taxon>Eukaryota</taxon>
        <taxon>Metazoa</taxon>
        <taxon>Ecdysozoa</taxon>
        <taxon>Arthropoda</taxon>
        <taxon>Chelicerata</taxon>
        <taxon>Arachnida</taxon>
        <taxon>Acari</taxon>
        <taxon>Parasitiformes</taxon>
        <taxon>Ixodida</taxon>
        <taxon>Ixodoidea</taxon>
        <taxon>Ixodidae</taxon>
        <taxon>Haemaphysalinae</taxon>
        <taxon>Haemaphysalis</taxon>
    </lineage>
</organism>
<dbReference type="AlphaFoldDB" id="A0A9J6GK98"/>
<dbReference type="Proteomes" id="UP000821853">
    <property type="component" value="Chromosome 5"/>
</dbReference>
<dbReference type="CDD" id="cd10220">
    <property type="entry name" value="ASKHA_NBD_Arp2"/>
    <property type="match status" value="1"/>
</dbReference>
<evidence type="ECO:0008006" key="11">
    <source>
        <dbReference type="Google" id="ProtNLM"/>
    </source>
</evidence>
<dbReference type="EMBL" id="JABSTR010000007">
    <property type="protein sequence ID" value="KAH9375015.1"/>
    <property type="molecule type" value="Genomic_DNA"/>
</dbReference>
<comment type="caution">
    <text evidence="9">The sequence shown here is derived from an EMBL/GenBank/DDBJ whole genome shotgun (WGS) entry which is preliminary data.</text>
</comment>
<evidence type="ECO:0000313" key="10">
    <source>
        <dbReference type="Proteomes" id="UP000821853"/>
    </source>
</evidence>
<evidence type="ECO:0000256" key="7">
    <source>
        <dbReference type="ARBA" id="ARBA00023212"/>
    </source>
</evidence>
<feature type="region of interest" description="Disordered" evidence="8">
    <location>
        <begin position="205"/>
        <end position="286"/>
    </location>
</feature>
<dbReference type="OrthoDB" id="10251209at2759"/>
<dbReference type="GO" id="GO:0005524">
    <property type="term" value="F:ATP binding"/>
    <property type="evidence" value="ECO:0007669"/>
    <property type="project" value="UniProtKB-KW"/>
</dbReference>
<evidence type="ECO:0000256" key="3">
    <source>
        <dbReference type="ARBA" id="ARBA00022490"/>
    </source>
</evidence>
<name>A0A9J6GK98_HAELO</name>
<dbReference type="InterPro" id="IPR020902">
    <property type="entry name" value="Actin/actin-like_CS"/>
</dbReference>
<keyword evidence="6" id="KW-0009">Actin-binding</keyword>
<dbReference type="GO" id="GO:0005856">
    <property type="term" value="C:cytoskeleton"/>
    <property type="evidence" value="ECO:0007669"/>
    <property type="project" value="UniProtKB-SubCell"/>
</dbReference>
<comment type="similarity">
    <text evidence="2">Belongs to the actin family. ARP2 subfamily.</text>
</comment>
<feature type="region of interest" description="Disordered" evidence="8">
    <location>
        <begin position="1"/>
        <end position="115"/>
    </location>
</feature>
<feature type="compositionally biased region" description="Low complexity" evidence="8">
    <location>
        <begin position="307"/>
        <end position="318"/>
    </location>
</feature>
<feature type="compositionally biased region" description="Polar residues" evidence="8">
    <location>
        <begin position="277"/>
        <end position="286"/>
    </location>
</feature>
<keyword evidence="10" id="KW-1185">Reference proteome</keyword>
<dbReference type="FunFam" id="3.90.640.10:FF:000005">
    <property type="entry name" value="Actin-related protein 2"/>
    <property type="match status" value="1"/>
</dbReference>
<keyword evidence="7" id="KW-0206">Cytoskeleton</keyword>
<sequence>MAFCAPSPTVRKYSKTPTRQPAQAKQWDSGGGAVTPNVGSPVPRKTPPFVSPLRRPANSSTPKGASATRKSPRLSLLSLNRTPSPLRPPPVKPDKAADNAPNPPLEACSRKSSTEVLFEDDDEDELLDQICSTYEQQQQMDAKVAATAVSASSAKFSTAATVTSKPAEKAGPAVKLVAKPSSGTFAVPSANTASSSLRTDVHKLTTAAGDPTGKKIGPQGVVSNGSANPSRPKASLPAKCAASLLRQVSTSTARPPGQSGKPTTYGKPAAFGVPSHSKPSTAATNQPKVVLERCAAVPPKASFGVKPSLSSRSSAPSKPHMHASSAPVGRPPVGAVQSGGKADTGLDFDDDDFDLATPEVMSWLEKVESQPSKNQRCTPEEIAKKREEALQRRRLKAKGPTEWTGRLRVSKFPSLVGRPILRAAHKIGDIEVKDVMVGDEASKLRSMLEVEYPMENGIVRNWDDMCLVWDYTFGEQKLAIDPRECKVLLTEPPMNPLKNRERMIEVMFEKYQFDSAYIAIQAVLTLYAQGLYTGVVVDSGDGVTHICPVFEGFALNHLTRRLDIAGRDITRYLIKLLLLRGYVFNHSADFETVRMIKEKLCYVSYNVEQEQKLALETTFLVESYTLPDGRTIKLGGERFEAPEALFQPHLINVEGLGIAELLFQTIQNAAMDVRTKLYKYIILSGGSTMYPGLPSRLEREIKQLYLERVLRGDTEKLMKFKIRIEDPPRRKDMVFIGGSVLAEVMKDNPKFWMSRQEYEEKGVRVLDKLLPGTAVL</sequence>
<dbReference type="InterPro" id="IPR043129">
    <property type="entry name" value="ATPase_NBD"/>
</dbReference>
<dbReference type="Pfam" id="PF00022">
    <property type="entry name" value="Actin"/>
    <property type="match status" value="1"/>
</dbReference>
<evidence type="ECO:0000256" key="6">
    <source>
        <dbReference type="ARBA" id="ARBA00023203"/>
    </source>
</evidence>
<gene>
    <name evidence="9" type="ORF">HPB48_003805</name>
</gene>
<evidence type="ECO:0000256" key="4">
    <source>
        <dbReference type="ARBA" id="ARBA00022741"/>
    </source>
</evidence>
<dbReference type="FunFam" id="3.30.420.40:FF:000050">
    <property type="entry name" value="Actin, alpha skeletal muscle"/>
    <property type="match status" value="1"/>
</dbReference>
<accession>A0A9J6GK98</accession>
<evidence type="ECO:0000256" key="8">
    <source>
        <dbReference type="SAM" id="MobiDB-lite"/>
    </source>
</evidence>
<evidence type="ECO:0000256" key="5">
    <source>
        <dbReference type="ARBA" id="ARBA00022840"/>
    </source>
</evidence>
<keyword evidence="4" id="KW-0547">Nucleotide-binding</keyword>
<keyword evidence="3" id="KW-0963">Cytoplasm</keyword>
<evidence type="ECO:0000256" key="1">
    <source>
        <dbReference type="ARBA" id="ARBA00004245"/>
    </source>
</evidence>
<evidence type="ECO:0000256" key="2">
    <source>
        <dbReference type="ARBA" id="ARBA00010121"/>
    </source>
</evidence>
<feature type="region of interest" description="Disordered" evidence="8">
    <location>
        <begin position="301"/>
        <end position="349"/>
    </location>
</feature>
<proteinExistence type="inferred from homology"/>